<evidence type="ECO:0000256" key="3">
    <source>
        <dbReference type="ARBA" id="ARBA00022490"/>
    </source>
</evidence>
<dbReference type="Proteomes" id="UP000000787">
    <property type="component" value="Chromosome"/>
</dbReference>
<dbReference type="GO" id="GO:0005737">
    <property type="term" value="C:cytoplasm"/>
    <property type="evidence" value="ECO:0007669"/>
    <property type="project" value="UniProtKB-SubCell"/>
</dbReference>
<reference evidence="8 9" key="1">
    <citation type="journal article" date="2011" name="Stand. Genomic Sci.">
        <title>Complete genome sequence of the filamentous gliding predatory bacterium Herpetosiphon aurantiacus type strain (114-95(T)).</title>
        <authorList>
            <person name="Kiss H."/>
            <person name="Nett M."/>
            <person name="Domin N."/>
            <person name="Martin K."/>
            <person name="Maresca J.A."/>
            <person name="Copeland A."/>
            <person name="Lapidus A."/>
            <person name="Lucas S."/>
            <person name="Berry K.W."/>
            <person name="Glavina Del Rio T."/>
            <person name="Dalin E."/>
            <person name="Tice H."/>
            <person name="Pitluck S."/>
            <person name="Richardson P."/>
            <person name="Bruce D."/>
            <person name="Goodwin L."/>
            <person name="Han C."/>
            <person name="Detter J.C."/>
            <person name="Schmutz J."/>
            <person name="Brettin T."/>
            <person name="Land M."/>
            <person name="Hauser L."/>
            <person name="Kyrpides N.C."/>
            <person name="Ivanova N."/>
            <person name="Goker M."/>
            <person name="Woyke T."/>
            <person name="Klenk H.P."/>
            <person name="Bryant D.A."/>
        </authorList>
    </citation>
    <scope>NUCLEOTIDE SEQUENCE [LARGE SCALE GENOMIC DNA]</scope>
    <source>
        <strain evidence="9">ATCC 23779 / DSM 785 / 114-95</strain>
    </source>
</reference>
<dbReference type="HOGENOM" id="CLU_073981_2_0_0"/>
<keyword evidence="4 5" id="KW-0648">Protein biosynthesis</keyword>
<dbReference type="PANTHER" id="PTHR20982:SF3">
    <property type="entry name" value="MITOCHONDRIAL RIBOSOME RECYCLING FACTOR PSEUDO 1"/>
    <property type="match status" value="1"/>
</dbReference>
<dbReference type="InParanoid" id="A9B455"/>
<evidence type="ECO:0000256" key="6">
    <source>
        <dbReference type="SAM" id="MobiDB-lite"/>
    </source>
</evidence>
<dbReference type="Gene3D" id="1.10.132.20">
    <property type="entry name" value="Ribosome-recycling factor"/>
    <property type="match status" value="1"/>
</dbReference>
<dbReference type="Gene3D" id="3.30.1360.40">
    <property type="match status" value="1"/>
</dbReference>
<dbReference type="NCBIfam" id="TIGR00496">
    <property type="entry name" value="frr"/>
    <property type="match status" value="1"/>
</dbReference>
<dbReference type="STRING" id="316274.Haur_4958"/>
<dbReference type="GO" id="GO:0043023">
    <property type="term" value="F:ribosomal large subunit binding"/>
    <property type="evidence" value="ECO:0007669"/>
    <property type="project" value="TreeGrafter"/>
</dbReference>
<dbReference type="InterPro" id="IPR036191">
    <property type="entry name" value="RRF_sf"/>
</dbReference>
<evidence type="ECO:0000256" key="2">
    <source>
        <dbReference type="ARBA" id="ARBA00005912"/>
    </source>
</evidence>
<dbReference type="SUPFAM" id="SSF55194">
    <property type="entry name" value="Ribosome recycling factor, RRF"/>
    <property type="match status" value="1"/>
</dbReference>
<accession>A9B455</accession>
<dbReference type="eggNOG" id="COG0233">
    <property type="taxonomic scope" value="Bacteria"/>
</dbReference>
<evidence type="ECO:0000313" key="8">
    <source>
        <dbReference type="EMBL" id="ABX07588.1"/>
    </source>
</evidence>
<dbReference type="EMBL" id="CP000875">
    <property type="protein sequence ID" value="ABX07588.1"/>
    <property type="molecule type" value="Genomic_DNA"/>
</dbReference>
<dbReference type="PANTHER" id="PTHR20982">
    <property type="entry name" value="RIBOSOME RECYCLING FACTOR"/>
    <property type="match status" value="1"/>
</dbReference>
<comment type="function">
    <text evidence="5">Responsible for the release of ribosomes from messenger RNA at the termination of protein biosynthesis. May increase the efficiency of translation by recycling ribosomes from one round of translation to another.</text>
</comment>
<dbReference type="CDD" id="cd00520">
    <property type="entry name" value="RRF"/>
    <property type="match status" value="1"/>
</dbReference>
<dbReference type="FunCoup" id="A9B455">
    <property type="interactions" value="556"/>
</dbReference>
<dbReference type="FunFam" id="1.10.132.20:FF:000001">
    <property type="entry name" value="Ribosome-recycling factor"/>
    <property type="match status" value="1"/>
</dbReference>
<feature type="domain" description="Ribosome recycling factor" evidence="7">
    <location>
        <begin position="28"/>
        <end position="190"/>
    </location>
</feature>
<dbReference type="Pfam" id="PF01765">
    <property type="entry name" value="RRF"/>
    <property type="match status" value="1"/>
</dbReference>
<evidence type="ECO:0000256" key="1">
    <source>
        <dbReference type="ARBA" id="ARBA00004496"/>
    </source>
</evidence>
<evidence type="ECO:0000256" key="5">
    <source>
        <dbReference type="HAMAP-Rule" id="MF_00040"/>
    </source>
</evidence>
<keyword evidence="9" id="KW-1185">Reference proteome</keyword>
<comment type="subcellular location">
    <subcellularLocation>
        <location evidence="1 5">Cytoplasm</location>
    </subcellularLocation>
</comment>
<dbReference type="AlphaFoldDB" id="A9B455"/>
<evidence type="ECO:0000256" key="4">
    <source>
        <dbReference type="ARBA" id="ARBA00022917"/>
    </source>
</evidence>
<protein>
    <recommendedName>
        <fullName evidence="5">Ribosome-recycling factor</fullName>
        <shortName evidence="5">RRF</shortName>
    </recommendedName>
    <alternativeName>
        <fullName evidence="5">Ribosome-releasing factor</fullName>
    </alternativeName>
</protein>
<dbReference type="InterPro" id="IPR023584">
    <property type="entry name" value="Ribosome_recyc_fac_dom"/>
</dbReference>
<evidence type="ECO:0000313" key="9">
    <source>
        <dbReference type="Proteomes" id="UP000000787"/>
    </source>
</evidence>
<dbReference type="InterPro" id="IPR002661">
    <property type="entry name" value="Ribosome_recyc_fac"/>
</dbReference>
<proteinExistence type="inferred from homology"/>
<feature type="region of interest" description="Disordered" evidence="6">
    <location>
        <begin position="150"/>
        <end position="169"/>
    </location>
</feature>
<dbReference type="HAMAP" id="MF_00040">
    <property type="entry name" value="RRF"/>
    <property type="match status" value="1"/>
</dbReference>
<organism evidence="8 9">
    <name type="scientific">Herpetosiphon aurantiacus (strain ATCC 23779 / DSM 785 / 114-95)</name>
    <dbReference type="NCBI Taxonomy" id="316274"/>
    <lineage>
        <taxon>Bacteria</taxon>
        <taxon>Bacillati</taxon>
        <taxon>Chloroflexota</taxon>
        <taxon>Chloroflexia</taxon>
        <taxon>Herpetosiphonales</taxon>
        <taxon>Herpetosiphonaceae</taxon>
        <taxon>Herpetosiphon</taxon>
    </lineage>
</organism>
<dbReference type="FunFam" id="3.30.1360.40:FF:000001">
    <property type="entry name" value="Ribosome-recycling factor"/>
    <property type="match status" value="1"/>
</dbReference>
<comment type="similarity">
    <text evidence="2 5">Belongs to the RRF family.</text>
</comment>
<name>A9B455_HERA2</name>
<keyword evidence="3 5" id="KW-0963">Cytoplasm</keyword>
<gene>
    <name evidence="5" type="primary">frr</name>
    <name evidence="8" type="ordered locus">Haur_4958</name>
</gene>
<dbReference type="KEGG" id="hau:Haur_4958"/>
<dbReference type="GO" id="GO:0006415">
    <property type="term" value="P:translational termination"/>
    <property type="evidence" value="ECO:0007669"/>
    <property type="project" value="UniProtKB-UniRule"/>
</dbReference>
<evidence type="ECO:0000259" key="7">
    <source>
        <dbReference type="Pfam" id="PF01765"/>
    </source>
</evidence>
<sequence length="192" mass="21734">MTRSFSMTVKDVLRDAESKMKKSIDSLRHTLGAVRTGRASPALVEDLKVEYYGSEMPLNQLANIATPESRMITIQPYDQGAIKAIEKAIQNSELGINPSNDGRVIRLAIPQLTQERRKELVKQVKAKVEDGKVAIRNVRREAQDAIRKLQQDKAISEDDERRGQEELQKLTDRFQKEVETIGTTKEAEVMEV</sequence>